<sequence length="107" mass="11989">MANTTAAARAWPPKERMVSEEESAGEPCSVMHESQLVLTFAAFRDRCSPTAACCCCCTIADLPERDSNEEAWIEKRKGRDKFETLSTHLICPVATEDRVVDFLFLNM</sequence>
<dbReference type="Gramene" id="OPUNC10G12910.1">
    <property type="protein sequence ID" value="OPUNC10G12910.1"/>
    <property type="gene ID" value="OPUNC10G12910"/>
</dbReference>
<dbReference type="HOGENOM" id="CLU_175858_0_0_1"/>
<proteinExistence type="predicted"/>
<keyword evidence="3" id="KW-1185">Reference proteome</keyword>
<evidence type="ECO:0000313" key="2">
    <source>
        <dbReference type="EnsemblPlants" id="OPUNC10G12910.1"/>
    </source>
</evidence>
<evidence type="ECO:0000256" key="1">
    <source>
        <dbReference type="SAM" id="MobiDB-lite"/>
    </source>
</evidence>
<accession>A0A0E0M980</accession>
<name>A0A0E0M980_ORYPU</name>
<reference evidence="2" key="2">
    <citation type="submission" date="2018-05" db="EMBL/GenBank/DDBJ databases">
        <title>OpunRS2 (Oryza punctata Reference Sequence Version 2).</title>
        <authorList>
            <person name="Zhang J."/>
            <person name="Kudrna D."/>
            <person name="Lee S."/>
            <person name="Talag J."/>
            <person name="Welchert J."/>
            <person name="Wing R.A."/>
        </authorList>
    </citation>
    <scope>NUCLEOTIDE SEQUENCE [LARGE SCALE GENOMIC DNA]</scope>
</reference>
<protein>
    <submittedName>
        <fullName evidence="2">Uncharacterized protein</fullName>
    </submittedName>
</protein>
<dbReference type="EnsemblPlants" id="OPUNC10G12910.1">
    <property type="protein sequence ID" value="OPUNC10G12910.1"/>
    <property type="gene ID" value="OPUNC10G12910"/>
</dbReference>
<feature type="region of interest" description="Disordered" evidence="1">
    <location>
        <begin position="1"/>
        <end position="23"/>
    </location>
</feature>
<dbReference type="AlphaFoldDB" id="A0A0E0M980"/>
<evidence type="ECO:0000313" key="3">
    <source>
        <dbReference type="Proteomes" id="UP000026962"/>
    </source>
</evidence>
<reference evidence="2" key="1">
    <citation type="submission" date="2015-04" db="UniProtKB">
        <authorList>
            <consortium name="EnsemblPlants"/>
        </authorList>
    </citation>
    <scope>IDENTIFICATION</scope>
</reference>
<organism evidence="2">
    <name type="scientific">Oryza punctata</name>
    <name type="common">Red rice</name>
    <dbReference type="NCBI Taxonomy" id="4537"/>
    <lineage>
        <taxon>Eukaryota</taxon>
        <taxon>Viridiplantae</taxon>
        <taxon>Streptophyta</taxon>
        <taxon>Embryophyta</taxon>
        <taxon>Tracheophyta</taxon>
        <taxon>Spermatophyta</taxon>
        <taxon>Magnoliopsida</taxon>
        <taxon>Liliopsida</taxon>
        <taxon>Poales</taxon>
        <taxon>Poaceae</taxon>
        <taxon>BOP clade</taxon>
        <taxon>Oryzoideae</taxon>
        <taxon>Oryzeae</taxon>
        <taxon>Oryzinae</taxon>
        <taxon>Oryza</taxon>
    </lineage>
</organism>
<dbReference type="Proteomes" id="UP000026962">
    <property type="component" value="Chromosome 10"/>
</dbReference>